<evidence type="ECO:0000256" key="1">
    <source>
        <dbReference type="SAM" id="MobiDB-lite"/>
    </source>
</evidence>
<feature type="compositionally biased region" description="Basic and acidic residues" evidence="1">
    <location>
        <begin position="315"/>
        <end position="341"/>
    </location>
</feature>
<dbReference type="PROSITE" id="PS50013">
    <property type="entry name" value="CHROMO_2"/>
    <property type="match status" value="1"/>
</dbReference>
<evidence type="ECO:0000313" key="3">
    <source>
        <dbReference type="EMBL" id="OJD34170.1"/>
    </source>
</evidence>
<organism evidence="3 4">
    <name type="scientific">Diplodia corticola</name>
    <dbReference type="NCBI Taxonomy" id="236234"/>
    <lineage>
        <taxon>Eukaryota</taxon>
        <taxon>Fungi</taxon>
        <taxon>Dikarya</taxon>
        <taxon>Ascomycota</taxon>
        <taxon>Pezizomycotina</taxon>
        <taxon>Dothideomycetes</taxon>
        <taxon>Dothideomycetes incertae sedis</taxon>
        <taxon>Botryosphaeriales</taxon>
        <taxon>Botryosphaeriaceae</taxon>
        <taxon>Diplodia</taxon>
    </lineage>
</organism>
<feature type="compositionally biased region" description="Acidic residues" evidence="1">
    <location>
        <begin position="503"/>
        <end position="513"/>
    </location>
</feature>
<feature type="compositionally biased region" description="Basic residues" evidence="1">
    <location>
        <begin position="365"/>
        <end position="375"/>
    </location>
</feature>
<sequence length="553" mass="60539">MAKLAPSRGDTTAAPSSIASRVAKRTRSASAPTDRPSRAARPESAPSTAPPKAAKTKVTKRAKAKGKKNELAAAAAAKSGLFTARAIVDEDAMRGYLIDWEGIDPATGKAYAPTWEPRSYANAALKREWLEKRKAREEGGEDGAGGVEGVRGGKGRRREGEEGGRAGREKTVADGSRKEGAPKRTASGNLLSMRERKSGTRDAAQNIGAKDGGKPDKSTAPDRKIELDAADESQHDESHEPLSLSTSPSTSPSPSPDRKRKREDDPVDVQSGSETRAAGPRPHKKKQRSQAANHEPAKLEPEPQDEGIFPARAITGEKPRYYRVAWEKDPKTGKEFEDTWEPKSYVSRDLVAEWKQQKAGQPQKAPKKQQRRPAKKAHEDKQAEKEQEDDVYSAKAIVGERHRHFLVSWEKDAKTGEDFEDTWEPKSNVSEDLVAEWRQSKEIAPSEKPVAEEQEQPLAKPREEPESVDASEQIEPQAEQGEQQERSSSMPLPAEPVTPRRDEDEEEEEDDEASYPPSSTMKTNTVPPVAAADTPTTDMLGSEEEGVASTTKS</sequence>
<feature type="compositionally biased region" description="Basic and acidic residues" evidence="1">
    <location>
        <begin position="158"/>
        <end position="182"/>
    </location>
</feature>
<reference evidence="3 4" key="1">
    <citation type="submission" date="2016-10" db="EMBL/GenBank/DDBJ databases">
        <title>Proteomics and genomics reveal pathogen-plant mechanisms compatible with a hemibiotrophic lifestyle of Diplodia corticola.</title>
        <authorList>
            <person name="Fernandes I."/>
            <person name="De Jonge R."/>
            <person name="Van De Peer Y."/>
            <person name="Devreese B."/>
            <person name="Alves A."/>
            <person name="Esteves A.C."/>
        </authorList>
    </citation>
    <scope>NUCLEOTIDE SEQUENCE [LARGE SCALE GENOMIC DNA]</scope>
    <source>
        <strain evidence="3 4">CBS 112549</strain>
    </source>
</reference>
<dbReference type="CDD" id="cd00024">
    <property type="entry name" value="CD_CSD"/>
    <property type="match status" value="1"/>
</dbReference>
<feature type="compositionally biased region" description="Basic and acidic residues" evidence="1">
    <location>
        <begin position="376"/>
        <end position="385"/>
    </location>
</feature>
<dbReference type="AlphaFoldDB" id="A0A1J9R1P6"/>
<keyword evidence="4" id="KW-1185">Reference proteome</keyword>
<comment type="caution">
    <text evidence="3">The sequence shown here is derived from an EMBL/GenBank/DDBJ whole genome shotgun (WGS) entry which is preliminary data.</text>
</comment>
<feature type="compositionally biased region" description="Polar residues" evidence="1">
    <location>
        <begin position="9"/>
        <end position="19"/>
    </location>
</feature>
<dbReference type="InterPro" id="IPR000953">
    <property type="entry name" value="Chromo/chromo_shadow_dom"/>
</dbReference>
<name>A0A1J9R1P6_9PEZI</name>
<dbReference type="Proteomes" id="UP000183809">
    <property type="component" value="Unassembled WGS sequence"/>
</dbReference>
<feature type="compositionally biased region" description="Low complexity" evidence="1">
    <location>
        <begin position="241"/>
        <end position="252"/>
    </location>
</feature>
<feature type="compositionally biased region" description="Polar residues" evidence="1">
    <location>
        <begin position="516"/>
        <end position="526"/>
    </location>
</feature>
<feature type="region of interest" description="Disordered" evidence="1">
    <location>
        <begin position="134"/>
        <end position="553"/>
    </location>
</feature>
<protein>
    <submittedName>
        <fullName evidence="3">Chromo domain-like protein</fullName>
    </submittedName>
</protein>
<evidence type="ECO:0000313" key="4">
    <source>
        <dbReference type="Proteomes" id="UP000183809"/>
    </source>
</evidence>
<gene>
    <name evidence="3" type="ORF">BKCO1_25000132</name>
</gene>
<proteinExistence type="predicted"/>
<dbReference type="EMBL" id="MNUE01000025">
    <property type="protein sequence ID" value="OJD34170.1"/>
    <property type="molecule type" value="Genomic_DNA"/>
</dbReference>
<dbReference type="RefSeq" id="XP_020130430.1">
    <property type="nucleotide sequence ID" value="XM_020273239.1"/>
</dbReference>
<dbReference type="STRING" id="236234.A0A1J9R1P6"/>
<dbReference type="Gene3D" id="2.40.50.40">
    <property type="match status" value="2"/>
</dbReference>
<feature type="compositionally biased region" description="Gly residues" evidence="1">
    <location>
        <begin position="142"/>
        <end position="152"/>
    </location>
</feature>
<feature type="domain" description="Chromo" evidence="2">
    <location>
        <begin position="392"/>
        <end position="429"/>
    </location>
</feature>
<feature type="compositionally biased region" description="Basic and acidic residues" evidence="1">
    <location>
        <begin position="211"/>
        <end position="240"/>
    </location>
</feature>
<accession>A0A1J9R1P6</accession>
<feature type="compositionally biased region" description="Basic residues" evidence="1">
    <location>
        <begin position="54"/>
        <end position="66"/>
    </location>
</feature>
<dbReference type="OrthoDB" id="3647690at2759"/>
<evidence type="ECO:0000259" key="2">
    <source>
        <dbReference type="PROSITE" id="PS50013"/>
    </source>
</evidence>
<feature type="compositionally biased region" description="Basic and acidic residues" evidence="1">
    <location>
        <begin position="438"/>
        <end position="451"/>
    </location>
</feature>
<dbReference type="GeneID" id="31013499"/>
<feature type="region of interest" description="Disordered" evidence="1">
    <location>
        <begin position="1"/>
        <end position="75"/>
    </location>
</feature>